<feature type="active site" description="Proton donor; for delta-elimination activity" evidence="15">
    <location>
        <position position="262"/>
    </location>
</feature>
<evidence type="ECO:0000259" key="16">
    <source>
        <dbReference type="PROSITE" id="PS51066"/>
    </source>
</evidence>
<dbReference type="EC" id="4.2.99.18" evidence="15"/>
<dbReference type="EC" id="3.2.2.23" evidence="15"/>
<evidence type="ECO:0000313" key="19">
    <source>
        <dbReference type="Proteomes" id="UP000676169"/>
    </source>
</evidence>
<evidence type="ECO:0000256" key="7">
    <source>
        <dbReference type="ARBA" id="ARBA00022801"/>
    </source>
</evidence>
<dbReference type="SUPFAM" id="SSF46946">
    <property type="entry name" value="S13-like H2TH domain"/>
    <property type="match status" value="1"/>
</dbReference>
<proteinExistence type="inferred from homology"/>
<keyword evidence="11 15" id="KW-0456">Lyase</keyword>
<keyword evidence="5 15" id="KW-0227">DNA damage</keyword>
<comment type="catalytic activity">
    <reaction evidence="1 15">
        <text>Hydrolysis of DNA containing ring-opened 7-methylguanine residues, releasing 2,6-diamino-4-hydroxy-5-(N-methyl)formamidopyrimidine.</text>
        <dbReference type="EC" id="3.2.2.23"/>
    </reaction>
</comment>
<feature type="binding site" evidence="15">
    <location>
        <position position="91"/>
    </location>
    <ligand>
        <name>DNA</name>
        <dbReference type="ChEBI" id="CHEBI:16991"/>
    </ligand>
</feature>
<protein>
    <recommendedName>
        <fullName evidence="15">Formamidopyrimidine-DNA glycosylase</fullName>
        <shortName evidence="15">Fapy-DNA glycosylase</shortName>
        <ecNumber evidence="15">3.2.2.23</ecNumber>
    </recommendedName>
    <alternativeName>
        <fullName evidence="15">DNA-(apurinic or apyrimidinic site) lyase MutM</fullName>
        <shortName evidence="15">AP lyase MutM</shortName>
        <ecNumber evidence="15">4.2.99.18</ecNumber>
    </alternativeName>
</protein>
<name>A0A975J0F0_9BACT</name>
<evidence type="ECO:0000256" key="12">
    <source>
        <dbReference type="ARBA" id="ARBA00023268"/>
    </source>
</evidence>
<dbReference type="GO" id="GO:0140078">
    <property type="term" value="F:class I DNA-(apurinic or apyrimidinic site) endonuclease activity"/>
    <property type="evidence" value="ECO:0007669"/>
    <property type="project" value="UniProtKB-EC"/>
</dbReference>
<dbReference type="PANTHER" id="PTHR22993">
    <property type="entry name" value="FORMAMIDOPYRIMIDINE-DNA GLYCOSYLASE"/>
    <property type="match status" value="1"/>
</dbReference>
<dbReference type="SUPFAM" id="SSF81624">
    <property type="entry name" value="N-terminal domain of MutM-like DNA repair proteins"/>
    <property type="match status" value="1"/>
</dbReference>
<dbReference type="RefSeq" id="WP_211631865.1">
    <property type="nucleotide sequence ID" value="NZ_CP073100.1"/>
</dbReference>
<feature type="binding site" evidence="15">
    <location>
        <position position="153"/>
    </location>
    <ligand>
        <name>DNA</name>
        <dbReference type="ChEBI" id="CHEBI:16991"/>
    </ligand>
</feature>
<evidence type="ECO:0000259" key="17">
    <source>
        <dbReference type="PROSITE" id="PS51068"/>
    </source>
</evidence>
<keyword evidence="13 15" id="KW-0326">Glycosidase</keyword>
<dbReference type="InterPro" id="IPR035937">
    <property type="entry name" value="FPG_N"/>
</dbReference>
<dbReference type="Pfam" id="PF01149">
    <property type="entry name" value="Fapy_DNA_glyco"/>
    <property type="match status" value="1"/>
</dbReference>
<sequence length="272" mass="30438">MPELPEVETTRRGLEPHVVGTTLREVIVRRRDLREVIPESIAQAEGRRVLAIRRRSKYLIVDLNDGSSLLIHLGMSGSLRVIPPSEPWKKHDHVGLTLSSDLQVRFHDPRRFGIVLHLSGGDPLAHPLLGNLGPEPLEDDFTVETLVNACAKRSIPIKVAIMDAKTVVGVGNIYASEALFRAKILPDTPANAVSKSRLKRLTQAIRDVLSDSIAEGGTTLRDFLKSDGEPGYFRQKLFVYDRKDEPCRVCRTPIRHAVMGQRSTYWCPKCQK</sequence>
<comment type="catalytic activity">
    <reaction evidence="14 15">
        <text>2'-deoxyribonucleotide-(2'-deoxyribose 5'-phosphate)-2'-deoxyribonucleotide-DNA = a 3'-end 2'-deoxyribonucleotide-(2,3-dehydro-2,3-deoxyribose 5'-phosphate)-DNA + a 5'-end 5'-phospho-2'-deoxyribonucleoside-DNA + H(+)</text>
        <dbReference type="Rhea" id="RHEA:66592"/>
        <dbReference type="Rhea" id="RHEA-COMP:13180"/>
        <dbReference type="Rhea" id="RHEA-COMP:16897"/>
        <dbReference type="Rhea" id="RHEA-COMP:17067"/>
        <dbReference type="ChEBI" id="CHEBI:15378"/>
        <dbReference type="ChEBI" id="CHEBI:136412"/>
        <dbReference type="ChEBI" id="CHEBI:157695"/>
        <dbReference type="ChEBI" id="CHEBI:167181"/>
        <dbReference type="EC" id="4.2.99.18"/>
    </reaction>
</comment>
<organism evidence="18 19">
    <name type="scientific">Luteolibacter ambystomatis</name>
    <dbReference type="NCBI Taxonomy" id="2824561"/>
    <lineage>
        <taxon>Bacteria</taxon>
        <taxon>Pseudomonadati</taxon>
        <taxon>Verrucomicrobiota</taxon>
        <taxon>Verrucomicrobiia</taxon>
        <taxon>Verrucomicrobiales</taxon>
        <taxon>Verrucomicrobiaceae</taxon>
        <taxon>Luteolibacter</taxon>
    </lineage>
</organism>
<accession>A0A975J0F0</accession>
<dbReference type="SUPFAM" id="SSF57716">
    <property type="entry name" value="Glucocorticoid receptor-like (DNA-binding domain)"/>
    <property type="match status" value="1"/>
</dbReference>
<dbReference type="InterPro" id="IPR000214">
    <property type="entry name" value="Znf_DNA_glyclase/AP_lyase"/>
</dbReference>
<evidence type="ECO:0000256" key="6">
    <source>
        <dbReference type="ARBA" id="ARBA00022771"/>
    </source>
</evidence>
<evidence type="ECO:0000256" key="4">
    <source>
        <dbReference type="ARBA" id="ARBA00022723"/>
    </source>
</evidence>
<dbReference type="Gene3D" id="3.20.190.10">
    <property type="entry name" value="MutM-like, N-terminal"/>
    <property type="match status" value="1"/>
</dbReference>
<keyword evidence="8 15" id="KW-0862">Zinc</keyword>
<dbReference type="PANTHER" id="PTHR22993:SF9">
    <property type="entry name" value="FORMAMIDOPYRIMIDINE-DNA GLYCOSYLASE"/>
    <property type="match status" value="1"/>
</dbReference>
<dbReference type="KEGG" id="lamb:KBB96_02275"/>
<keyword evidence="12 15" id="KW-0511">Multifunctional enzyme</keyword>
<feature type="active site" description="Proton donor; for beta-elimination activity" evidence="15">
    <location>
        <position position="57"/>
    </location>
</feature>
<dbReference type="Proteomes" id="UP000676169">
    <property type="component" value="Chromosome"/>
</dbReference>
<feature type="active site" description="Schiff-base intermediate with DNA" evidence="15">
    <location>
        <position position="2"/>
    </location>
</feature>
<evidence type="ECO:0000256" key="8">
    <source>
        <dbReference type="ARBA" id="ARBA00022833"/>
    </source>
</evidence>
<dbReference type="NCBIfam" id="TIGR00577">
    <property type="entry name" value="fpg"/>
    <property type="match status" value="1"/>
</dbReference>
<keyword evidence="10 15" id="KW-0234">DNA repair</keyword>
<dbReference type="NCBIfam" id="NF002211">
    <property type="entry name" value="PRK01103.1"/>
    <property type="match status" value="1"/>
</dbReference>
<evidence type="ECO:0000256" key="3">
    <source>
        <dbReference type="ARBA" id="ARBA00011245"/>
    </source>
</evidence>
<comment type="cofactor">
    <cofactor evidence="15">
        <name>Zn(2+)</name>
        <dbReference type="ChEBI" id="CHEBI:29105"/>
    </cofactor>
    <text evidence="15">Binds 1 zinc ion per subunit.</text>
</comment>
<dbReference type="FunFam" id="1.10.8.50:FF:000003">
    <property type="entry name" value="Formamidopyrimidine-DNA glycosylase"/>
    <property type="match status" value="1"/>
</dbReference>
<dbReference type="SMART" id="SM00898">
    <property type="entry name" value="Fapy_DNA_glyco"/>
    <property type="match status" value="1"/>
</dbReference>
<evidence type="ECO:0000256" key="14">
    <source>
        <dbReference type="ARBA" id="ARBA00044632"/>
    </source>
</evidence>
<dbReference type="EMBL" id="CP073100">
    <property type="protein sequence ID" value="QUE51726.1"/>
    <property type="molecule type" value="Genomic_DNA"/>
</dbReference>
<keyword evidence="19" id="KW-1185">Reference proteome</keyword>
<dbReference type="FunFam" id="3.20.190.10:FF:000001">
    <property type="entry name" value="Formamidopyrimidine-DNA glycosylase"/>
    <property type="match status" value="1"/>
</dbReference>
<evidence type="ECO:0000256" key="11">
    <source>
        <dbReference type="ARBA" id="ARBA00023239"/>
    </source>
</evidence>
<dbReference type="AlphaFoldDB" id="A0A975J0F0"/>
<dbReference type="Pfam" id="PF06827">
    <property type="entry name" value="zf-FPG_IleRS"/>
    <property type="match status" value="1"/>
</dbReference>
<dbReference type="GO" id="GO:0006284">
    <property type="term" value="P:base-excision repair"/>
    <property type="evidence" value="ECO:0007669"/>
    <property type="project" value="InterPro"/>
</dbReference>
<evidence type="ECO:0000256" key="15">
    <source>
        <dbReference type="HAMAP-Rule" id="MF_00103"/>
    </source>
</evidence>
<evidence type="ECO:0000256" key="13">
    <source>
        <dbReference type="ARBA" id="ARBA00023295"/>
    </source>
</evidence>
<dbReference type="InterPro" id="IPR015886">
    <property type="entry name" value="H2TH_FPG"/>
</dbReference>
<evidence type="ECO:0000256" key="1">
    <source>
        <dbReference type="ARBA" id="ARBA00001668"/>
    </source>
</evidence>
<gene>
    <name evidence="15 18" type="primary">mutM</name>
    <name evidence="15" type="synonym">fpg</name>
    <name evidence="18" type="ORF">KBB96_02275</name>
</gene>
<dbReference type="PROSITE" id="PS51068">
    <property type="entry name" value="FPG_CAT"/>
    <property type="match status" value="1"/>
</dbReference>
<dbReference type="InterPro" id="IPR010979">
    <property type="entry name" value="Ribosomal_uS13-like_H2TH"/>
</dbReference>
<evidence type="ECO:0000256" key="5">
    <source>
        <dbReference type="ARBA" id="ARBA00022763"/>
    </source>
</evidence>
<reference evidence="18" key="1">
    <citation type="submission" date="2021-04" db="EMBL/GenBank/DDBJ databases">
        <title>Luteolibacter sp. 32A isolated from the skin of an Anderson's salamander (Ambystoma andersonii).</title>
        <authorList>
            <person name="Spergser J."/>
            <person name="Busse H.-J."/>
        </authorList>
    </citation>
    <scope>NUCLEOTIDE SEQUENCE</scope>
    <source>
        <strain evidence="18">32A</strain>
    </source>
</reference>
<dbReference type="GO" id="GO:0034039">
    <property type="term" value="F:8-oxo-7,8-dihydroguanine DNA N-glycosylase activity"/>
    <property type="evidence" value="ECO:0007669"/>
    <property type="project" value="TreeGrafter"/>
</dbReference>
<feature type="domain" description="Formamidopyrimidine-DNA glycosylase catalytic" evidence="17">
    <location>
        <begin position="2"/>
        <end position="113"/>
    </location>
</feature>
<dbReference type="SMART" id="SM01232">
    <property type="entry name" value="H2TH"/>
    <property type="match status" value="1"/>
</dbReference>
<comment type="function">
    <text evidence="15">Involved in base excision repair of DNA damaged by oxidation or by mutagenic agents. Acts as DNA glycosylase that recognizes and removes damaged bases. Has a preference for oxidized purines, such as 7,8-dihydro-8-oxoguanine (8-oxoG). Has AP (apurinic/apyrimidinic) lyase activity and introduces nicks in the DNA strand. Cleaves the DNA backbone by beta-delta elimination to generate a single-strand break at the site of the removed base with both 3'- and 5'-phosphates.</text>
</comment>
<evidence type="ECO:0000256" key="2">
    <source>
        <dbReference type="ARBA" id="ARBA00009409"/>
    </source>
</evidence>
<keyword evidence="6 15" id="KW-0863">Zinc-finger</keyword>
<keyword evidence="9 15" id="KW-0238">DNA-binding</keyword>
<feature type="active site" description="Proton donor" evidence="15">
    <location>
        <position position="3"/>
    </location>
</feature>
<dbReference type="InterPro" id="IPR020629">
    <property type="entry name" value="FPG_Glyclase"/>
</dbReference>
<comment type="similarity">
    <text evidence="2 15">Belongs to the FPG family.</text>
</comment>
<dbReference type="HAMAP" id="MF_00103">
    <property type="entry name" value="Fapy_DNA_glycosyl"/>
    <property type="match status" value="1"/>
</dbReference>
<evidence type="ECO:0000256" key="10">
    <source>
        <dbReference type="ARBA" id="ARBA00023204"/>
    </source>
</evidence>
<dbReference type="Gene3D" id="1.10.8.50">
    <property type="match status" value="1"/>
</dbReference>
<keyword evidence="7 15" id="KW-0378">Hydrolase</keyword>
<dbReference type="GO" id="GO:0008270">
    <property type="term" value="F:zinc ion binding"/>
    <property type="evidence" value="ECO:0007669"/>
    <property type="project" value="UniProtKB-UniRule"/>
</dbReference>
<keyword evidence="4 15" id="KW-0479">Metal-binding</keyword>
<evidence type="ECO:0000256" key="9">
    <source>
        <dbReference type="ARBA" id="ARBA00023125"/>
    </source>
</evidence>
<dbReference type="GO" id="GO:0003684">
    <property type="term" value="F:damaged DNA binding"/>
    <property type="evidence" value="ECO:0007669"/>
    <property type="project" value="InterPro"/>
</dbReference>
<feature type="binding site" evidence="15">
    <location>
        <position position="110"/>
    </location>
    <ligand>
        <name>DNA</name>
        <dbReference type="ChEBI" id="CHEBI:16991"/>
    </ligand>
</feature>
<dbReference type="Pfam" id="PF06831">
    <property type="entry name" value="H2TH"/>
    <property type="match status" value="1"/>
</dbReference>
<evidence type="ECO:0000313" key="18">
    <source>
        <dbReference type="EMBL" id="QUE51726.1"/>
    </source>
</evidence>
<dbReference type="CDD" id="cd08966">
    <property type="entry name" value="EcFpg-like_N"/>
    <property type="match status" value="1"/>
</dbReference>
<feature type="domain" description="FPG-type" evidence="16">
    <location>
        <begin position="238"/>
        <end position="272"/>
    </location>
</feature>
<dbReference type="InterPro" id="IPR012319">
    <property type="entry name" value="FPG_cat"/>
</dbReference>
<dbReference type="PROSITE" id="PS51066">
    <property type="entry name" value="ZF_FPG_2"/>
    <property type="match status" value="1"/>
</dbReference>
<dbReference type="InterPro" id="IPR010663">
    <property type="entry name" value="Znf_FPG/IleRS"/>
</dbReference>
<comment type="subunit">
    <text evidence="3 15">Monomer.</text>
</comment>